<dbReference type="OrthoDB" id="10676620at2759"/>
<feature type="region of interest" description="Disordered" evidence="1">
    <location>
        <begin position="613"/>
        <end position="640"/>
    </location>
</feature>
<gene>
    <name evidence="2" type="ORF">EgrG_000815200</name>
</gene>
<sequence length="1543" mass="171337">MARGAFHHALIIPATFLNEHPKADNTRVKIRREALNNSEDLARHMANYVMNQIPTLSVTHISSSDIIASDIWSDPFRVYACLFAKASRVLFLVTHHDVTAFNEFTKGHLLPLLNQSTAKNYNWKSRFLVLAMGDFELPASLPCEVIRFREVAWFGDSMALFVLGKKIQEFWTPNEETSRIVATAEKLKYVTSLEETETFQTSLIVKNLIDEDPIENPESIQGNFDTKFNHEGAVILNKGPTYITRQNFNVRFDIESNRSLELHELLLSNLSLSGLGSITQTLQTNAPYYIVQSDVGFTGSFSDMDDISPSPDDAHSTSDSVGEMRWSSPDSVSVVRETEVNPLPSHSEGELTLVTAEADGLAGKPPQTNGIKKALVAVGNTEITLGSEPPKPTKRTKTSDNQVVNPWFHLSAARKQHTFSTHEKNTPIVLSGEEIHSPIVVEASTETPLEAINEHSVESGAGIRPIRSYDFVKQPKLGAQKSEGLLHFAEPETILTASRRTSPSEYFKIAKANATASFKLSDNQKCTSLAESQCFGEQNELLSDIRSTETLLELAKSPTLSPSLLQLNSEVSSDWDKERDQEEKPNSRPRNHMSGKMASDYNLVISTDDLSHQISPIKSDGESPYSKKKEPLFSGRPADGYRNRCIELRTSRPSNTYGKGYGDLQCSPNSTAKRFKVEKKRKTCNLSPNTRSSPPKSQSTRKKGVYGQENIHGKHKNASSVQRNLIPKLTDSRTDKVTTITDFGDECLGDACIEQMKQRLTGPLEKNFRAFRYNKRRSYSFEHREPFSQQRVENCLSNKSSASEPHLNLSINSNKTKNKVPNPYVVSFTMSDQQADEDRIINANRSFKSSIEPTILDHLQTFSSAIVNTSRSPAVSNMESENESLGPNPEGAVDLKTRETTLTKSYFPSVSKKCASSQIEELVPISNSIIADDDKSTGDCVDVLNARSEALGIGNVTSPISRSVPKNDVLKEAKERNPEIPSQIPLCHNSVIKNEVRGRQNSVQKSSQRVKLINIFENEADFNTARRTCSAIKSMKHDPDGDTCSDSSKNQDVKSAKSDAFHFGKSPRKLYFKDNPRKSASNKLGEHATSHSVDVRDATDNDGKGNIDDYPAKDLAKNTPASIKYRTHEYIKAAISLYSPASKAQSMVAIREPSLWQTTDVVEHGSWKNDKTQNIDVPKEIILSKQSEFHDQKSERTMQLDIKTMEDRSASSYVLTHPKAYNGSSKGQNLSAKKVINPTTNYVSSKGTSYTGKWIYQDSSLSSLKCPSPLPDSDCDPEITSLTMSRPSCLLSSDKFPSSHALSKIPPRAEMAQTDYLKLSALGGDLKSDNQNNVLSPCYCLDSGVETVKSEVMKRCSRSGELESEIEKRFSSISINDEVNQQGIEVADTSVGPSYSKLGVLRPPEASSVRLFHETGEYKRNLSTQVKSCGRRHEIEVHGPYFRLIQEKFKNNEGPSTYWCDRSVGSPTPYEYSIGPDIASDSSMTSETSRISSKDANFTIDSRKKTVKALVSVYKALGKASKLLSSSNEAIMKQIELLNSEER</sequence>
<evidence type="ECO:0000313" key="3">
    <source>
        <dbReference type="Proteomes" id="UP000492820"/>
    </source>
</evidence>
<feature type="compositionally biased region" description="Polar residues" evidence="1">
    <location>
        <begin position="684"/>
        <end position="698"/>
    </location>
</feature>
<feature type="compositionally biased region" description="Basic and acidic residues" evidence="1">
    <location>
        <begin position="574"/>
        <end position="586"/>
    </location>
</feature>
<evidence type="ECO:0000256" key="1">
    <source>
        <dbReference type="SAM" id="MobiDB-lite"/>
    </source>
</evidence>
<accession>A0A068WDS6</accession>
<proteinExistence type="predicted"/>
<evidence type="ECO:0000313" key="4">
    <source>
        <dbReference type="WBParaSite" id="EgrG_000815200"/>
    </source>
</evidence>
<name>A0A068WDS6_ECHGR</name>
<feature type="compositionally biased region" description="Basic and acidic residues" evidence="1">
    <location>
        <begin position="619"/>
        <end position="631"/>
    </location>
</feature>
<feature type="region of interest" description="Disordered" evidence="1">
    <location>
        <begin position="567"/>
        <end position="597"/>
    </location>
</feature>
<feature type="compositionally biased region" description="Basic and acidic residues" evidence="1">
    <location>
        <begin position="1084"/>
        <end position="1106"/>
    </location>
</feature>
<feature type="region of interest" description="Disordered" evidence="1">
    <location>
        <begin position="303"/>
        <end position="331"/>
    </location>
</feature>
<reference evidence="2 3" key="1">
    <citation type="journal article" date="2013" name="Nature">
        <title>The genomes of four tapeworm species reveal adaptations to parasitism.</title>
        <authorList>
            <person name="Tsai I.J."/>
            <person name="Zarowiecki M."/>
            <person name="Holroyd N."/>
            <person name="Garciarrubio A."/>
            <person name="Sanchez-Flores A."/>
            <person name="Brooks K.L."/>
            <person name="Tracey A."/>
            <person name="Bobes R.J."/>
            <person name="Fragoso G."/>
            <person name="Sciutto E."/>
            <person name="Aslett M."/>
            <person name="Beasley H."/>
            <person name="Bennett H.M."/>
            <person name="Cai J."/>
            <person name="Camicia F."/>
            <person name="Clark R."/>
            <person name="Cucher M."/>
            <person name="De Silva N."/>
            <person name="Day T.A."/>
            <person name="Deplazes P."/>
            <person name="Estrada K."/>
            <person name="Fernandez C."/>
            <person name="Holland P.W."/>
            <person name="Hou J."/>
            <person name="Hu S."/>
            <person name="Huckvale T."/>
            <person name="Hung S.S."/>
            <person name="Kamenetzky L."/>
            <person name="Keane J.A."/>
            <person name="Kiss F."/>
            <person name="Koziol U."/>
            <person name="Lambert O."/>
            <person name="Liu K."/>
            <person name="Luo X."/>
            <person name="Luo Y."/>
            <person name="Macchiaroli N."/>
            <person name="Nichol S."/>
            <person name="Paps J."/>
            <person name="Parkinson J."/>
            <person name="Pouchkina-Stantcheva N."/>
            <person name="Riddiford N."/>
            <person name="Rosenzvit M."/>
            <person name="Salinas G."/>
            <person name="Wasmuth J.D."/>
            <person name="Zamanian M."/>
            <person name="Zheng Y."/>
            <person name="Cai X."/>
            <person name="Soberon X."/>
            <person name="Olson P.D."/>
            <person name="Laclette J.P."/>
            <person name="Brehm K."/>
            <person name="Berriman M."/>
            <person name="Garciarrubio A."/>
            <person name="Bobes R.J."/>
            <person name="Fragoso G."/>
            <person name="Sanchez-Flores A."/>
            <person name="Estrada K."/>
            <person name="Cevallos M.A."/>
            <person name="Morett E."/>
            <person name="Gonzalez V."/>
            <person name="Portillo T."/>
            <person name="Ochoa-Leyva A."/>
            <person name="Jose M.V."/>
            <person name="Sciutto E."/>
            <person name="Landa A."/>
            <person name="Jimenez L."/>
            <person name="Valdes V."/>
            <person name="Carrero J.C."/>
            <person name="Larralde C."/>
            <person name="Morales-Montor J."/>
            <person name="Limon-Lason J."/>
            <person name="Soberon X."/>
            <person name="Laclette J.P."/>
        </authorList>
    </citation>
    <scope>NUCLEOTIDE SEQUENCE [LARGE SCALE GENOMIC DNA]</scope>
</reference>
<feature type="region of interest" description="Disordered" evidence="1">
    <location>
        <begin position="1034"/>
        <end position="1106"/>
    </location>
</feature>
<dbReference type="Proteomes" id="UP000492820">
    <property type="component" value="Unassembled WGS sequence"/>
</dbReference>
<feature type="region of interest" description="Disordered" evidence="1">
    <location>
        <begin position="675"/>
        <end position="705"/>
    </location>
</feature>
<protein>
    <submittedName>
        <fullName evidence="2 4">Expressed protein</fullName>
    </submittedName>
</protein>
<evidence type="ECO:0000313" key="2">
    <source>
        <dbReference type="EMBL" id="CDS15741.1"/>
    </source>
</evidence>
<dbReference type="WBParaSite" id="EgrG_000815200">
    <property type="protein sequence ID" value="EgrG_000815200"/>
    <property type="gene ID" value="EgrG_000815200"/>
</dbReference>
<reference evidence="4" key="3">
    <citation type="submission" date="2020-10" db="UniProtKB">
        <authorList>
            <consortium name="WormBaseParasite"/>
        </authorList>
    </citation>
    <scope>IDENTIFICATION</scope>
</reference>
<reference evidence="2" key="2">
    <citation type="submission" date="2014-06" db="EMBL/GenBank/DDBJ databases">
        <authorList>
            <person name="Aslett M."/>
        </authorList>
    </citation>
    <scope>NUCLEOTIDE SEQUENCE</scope>
</reference>
<organism evidence="2">
    <name type="scientific">Echinococcus granulosus</name>
    <name type="common">Hydatid tapeworm</name>
    <dbReference type="NCBI Taxonomy" id="6210"/>
    <lineage>
        <taxon>Eukaryota</taxon>
        <taxon>Metazoa</taxon>
        <taxon>Spiralia</taxon>
        <taxon>Lophotrochozoa</taxon>
        <taxon>Platyhelminthes</taxon>
        <taxon>Cestoda</taxon>
        <taxon>Eucestoda</taxon>
        <taxon>Cyclophyllidea</taxon>
        <taxon>Taeniidae</taxon>
        <taxon>Echinococcus</taxon>
        <taxon>Echinococcus granulosus group</taxon>
    </lineage>
</organism>
<dbReference type="EMBL" id="LK028576">
    <property type="protein sequence ID" value="CDS15741.1"/>
    <property type="molecule type" value="Genomic_DNA"/>
</dbReference>
<feature type="compositionally biased region" description="Basic and acidic residues" evidence="1">
    <location>
        <begin position="1049"/>
        <end position="1062"/>
    </location>
</feature>